<evidence type="ECO:0000256" key="1">
    <source>
        <dbReference type="ARBA" id="ARBA00004141"/>
    </source>
</evidence>
<gene>
    <name evidence="8" type="ORF">PROFUN_12008</name>
</gene>
<dbReference type="Proteomes" id="UP000241769">
    <property type="component" value="Unassembled WGS sequence"/>
</dbReference>
<evidence type="ECO:0000256" key="4">
    <source>
        <dbReference type="ARBA" id="ARBA00022989"/>
    </source>
</evidence>
<dbReference type="PANTHER" id="PTHR13906">
    <property type="entry name" value="PORCUPINE"/>
    <property type="match status" value="1"/>
</dbReference>
<dbReference type="Pfam" id="PF03062">
    <property type="entry name" value="MBOAT"/>
    <property type="match status" value="1"/>
</dbReference>
<dbReference type="OrthoDB" id="286734at2759"/>
<organism evidence="8 9">
    <name type="scientific">Planoprotostelium fungivorum</name>
    <dbReference type="NCBI Taxonomy" id="1890364"/>
    <lineage>
        <taxon>Eukaryota</taxon>
        <taxon>Amoebozoa</taxon>
        <taxon>Evosea</taxon>
        <taxon>Variosea</taxon>
        <taxon>Cavosteliida</taxon>
        <taxon>Cavosteliaceae</taxon>
        <taxon>Planoprotostelium</taxon>
    </lineage>
</organism>
<dbReference type="InParanoid" id="A0A2P6MRC6"/>
<proteinExistence type="predicted"/>
<dbReference type="InterPro" id="IPR004299">
    <property type="entry name" value="MBOAT_fam"/>
</dbReference>
<keyword evidence="9" id="KW-1185">Reference proteome</keyword>
<comment type="subcellular location">
    <subcellularLocation>
        <location evidence="1">Membrane</location>
        <topology evidence="1">Multi-pass membrane protein</topology>
    </subcellularLocation>
</comment>
<evidence type="ECO:0000256" key="3">
    <source>
        <dbReference type="ARBA" id="ARBA00022692"/>
    </source>
</evidence>
<dbReference type="GO" id="GO:0016746">
    <property type="term" value="F:acyltransferase activity"/>
    <property type="evidence" value="ECO:0007669"/>
    <property type="project" value="UniProtKB-KW"/>
</dbReference>
<feature type="transmembrane region" description="Helical" evidence="7">
    <location>
        <begin position="56"/>
        <end position="86"/>
    </location>
</feature>
<reference evidence="8 9" key="1">
    <citation type="journal article" date="2018" name="Genome Biol. Evol.">
        <title>Multiple Roots of Fruiting Body Formation in Amoebozoa.</title>
        <authorList>
            <person name="Hillmann F."/>
            <person name="Forbes G."/>
            <person name="Novohradska S."/>
            <person name="Ferling I."/>
            <person name="Riege K."/>
            <person name="Groth M."/>
            <person name="Westermann M."/>
            <person name="Marz M."/>
            <person name="Spaller T."/>
            <person name="Winckler T."/>
            <person name="Schaap P."/>
            <person name="Glockner G."/>
        </authorList>
    </citation>
    <scope>NUCLEOTIDE SEQUENCE [LARGE SCALE GENOMIC DNA]</scope>
    <source>
        <strain evidence="8 9">Jena</strain>
    </source>
</reference>
<evidence type="ECO:0008006" key="10">
    <source>
        <dbReference type="Google" id="ProtNLM"/>
    </source>
</evidence>
<feature type="transmembrane region" description="Helical" evidence="7">
    <location>
        <begin position="98"/>
        <end position="115"/>
    </location>
</feature>
<protein>
    <recommendedName>
        <fullName evidence="10">Lysophospholipid acyltransferase</fullName>
    </recommendedName>
</protein>
<dbReference type="GO" id="GO:0016020">
    <property type="term" value="C:membrane"/>
    <property type="evidence" value="ECO:0007669"/>
    <property type="project" value="UniProtKB-SubCell"/>
</dbReference>
<keyword evidence="5 7" id="KW-0472">Membrane</keyword>
<dbReference type="PANTHER" id="PTHR13906:SF4">
    <property type="entry name" value="LYSOPHOSPHOLIPID ACYLTRANSFERASE 6"/>
    <property type="match status" value="1"/>
</dbReference>
<feature type="transmembrane region" description="Helical" evidence="7">
    <location>
        <begin position="407"/>
        <end position="430"/>
    </location>
</feature>
<sequence length="471" mass="54702">MRITEAHGQCDSKARTVGFPSDQLKFITSILLTYPAASLFHLIPRTAYNQKHLFSIILSITLITFCCGPYAWVHSFISSLVTYLILKFLPHGIGHKVAFAWAFGYMSCSHIYRLAIDYMGWQMDFTTMQMVLTLKLTAFAFNYYDGRRPVEKLTEEQKKRRITELPPLLEFFGFVYFFPGFLGGPAVEITEYQRFINYSMFEDSYCNGNIPDTKKPAFQALGRSLMFMPLVILSGFFPCSDFTDPKFALLPFWNKVIRMWIHPGLFRMKYYFGWYMSEGACNMVGIGYSGLDKSGKPKWDRCRNVTVTAVEIAPNMRSITTFWNLKTGDWLKNYVYLRLTPEGTRPTLTSTLLTYTASAFWHGFYPGYYAFFFMCAILTELGKDMRRICRPYFVTADDKPIQPRKRVYDVLTCLTTMWFINYAGTSQILLSWEASTIFWAQYYYLGHIIPLLALVLTRTVFKPKRVHQKSK</sequence>
<evidence type="ECO:0000256" key="5">
    <source>
        <dbReference type="ARBA" id="ARBA00023136"/>
    </source>
</evidence>
<comment type="caution">
    <text evidence="8">The sequence shown here is derived from an EMBL/GenBank/DDBJ whole genome shotgun (WGS) entry which is preliminary data.</text>
</comment>
<evidence type="ECO:0000256" key="7">
    <source>
        <dbReference type="SAM" id="Phobius"/>
    </source>
</evidence>
<evidence type="ECO:0000256" key="6">
    <source>
        <dbReference type="ARBA" id="ARBA00023315"/>
    </source>
</evidence>
<name>A0A2P6MRC6_9EUKA</name>
<dbReference type="EMBL" id="MDYQ01000479">
    <property type="protein sequence ID" value="PRP74261.1"/>
    <property type="molecule type" value="Genomic_DNA"/>
</dbReference>
<dbReference type="STRING" id="1890364.A0A2P6MRC6"/>
<keyword evidence="3 7" id="KW-0812">Transmembrane</keyword>
<feature type="transmembrane region" description="Helical" evidence="7">
    <location>
        <begin position="442"/>
        <end position="461"/>
    </location>
</feature>
<dbReference type="InterPro" id="IPR049941">
    <property type="entry name" value="LPLAT_7/PORCN-like"/>
</dbReference>
<dbReference type="FunCoup" id="A0A2P6MRC6">
    <property type="interactions" value="280"/>
</dbReference>
<keyword evidence="6" id="KW-0012">Acyltransferase</keyword>
<keyword evidence="4 7" id="KW-1133">Transmembrane helix</keyword>
<feature type="transmembrane region" description="Helical" evidence="7">
    <location>
        <begin position="359"/>
        <end position="378"/>
    </location>
</feature>
<dbReference type="AlphaFoldDB" id="A0A2P6MRC6"/>
<feature type="transmembrane region" description="Helical" evidence="7">
    <location>
        <begin position="165"/>
        <end position="187"/>
    </location>
</feature>
<keyword evidence="2" id="KW-0808">Transferase</keyword>
<evidence type="ECO:0000313" key="8">
    <source>
        <dbReference type="EMBL" id="PRP74261.1"/>
    </source>
</evidence>
<dbReference type="GO" id="GO:0030258">
    <property type="term" value="P:lipid modification"/>
    <property type="evidence" value="ECO:0007669"/>
    <property type="project" value="TreeGrafter"/>
</dbReference>
<evidence type="ECO:0000256" key="2">
    <source>
        <dbReference type="ARBA" id="ARBA00022679"/>
    </source>
</evidence>
<accession>A0A2P6MRC6</accession>
<evidence type="ECO:0000313" key="9">
    <source>
        <dbReference type="Proteomes" id="UP000241769"/>
    </source>
</evidence>